<keyword evidence="4" id="KW-0540">Nuclease</keyword>
<accession>A0ABX1LNF7</accession>
<reference evidence="4 5" key="1">
    <citation type="submission" date="2020-03" db="EMBL/GenBank/DDBJ databases">
        <title>Draft Genome Sequence of 2-Methylisoborneol Producing Pseudanabaena yagii Strain GIHE-NHR1 Isolated from North Han River in South Korea.</title>
        <authorList>
            <person name="Jeong J."/>
        </authorList>
    </citation>
    <scope>NUCLEOTIDE SEQUENCE [LARGE SCALE GENOMIC DNA]</scope>
    <source>
        <strain evidence="4 5">GIHE-NHR1</strain>
    </source>
</reference>
<dbReference type="CDD" id="cd06260">
    <property type="entry name" value="DUF820-like"/>
    <property type="match status" value="1"/>
</dbReference>
<keyword evidence="5" id="KW-1185">Reference proteome</keyword>
<dbReference type="InterPro" id="IPR012296">
    <property type="entry name" value="Nuclease_put_TT1808"/>
</dbReference>
<dbReference type="GO" id="GO:0004519">
    <property type="term" value="F:endonuclease activity"/>
    <property type="evidence" value="ECO:0007669"/>
    <property type="project" value="UniProtKB-KW"/>
</dbReference>
<dbReference type="InterPro" id="IPR008538">
    <property type="entry name" value="Uma2"/>
</dbReference>
<evidence type="ECO:0000259" key="3">
    <source>
        <dbReference type="Pfam" id="PF05685"/>
    </source>
</evidence>
<dbReference type="RefSeq" id="WP_169362661.1">
    <property type="nucleotide sequence ID" value="NZ_JAAVJL010000001.1"/>
</dbReference>
<dbReference type="Pfam" id="PF05685">
    <property type="entry name" value="Uma2"/>
    <property type="match status" value="1"/>
</dbReference>
<dbReference type="PANTHER" id="PTHR33352">
    <property type="entry name" value="SLR1095 PROTEIN"/>
    <property type="match status" value="1"/>
</dbReference>
<evidence type="ECO:0000313" key="4">
    <source>
        <dbReference type="EMBL" id="NMF57662.1"/>
    </source>
</evidence>
<keyword evidence="4" id="KW-0378">Hydrolase</keyword>
<dbReference type="Gene3D" id="3.90.1570.10">
    <property type="entry name" value="tt1808, chain A"/>
    <property type="match status" value="1"/>
</dbReference>
<sequence length="251" mass="29399">MVIISGQRLPTAEELPHSDDTPVDNELQNHIPNLLLNILLSIWGDRQDWFFGVDMAVYYDPNKPQIVPDGFLAMGVPRNTGDRGRLSYLVWQEQYVLPKLVLEVVSEKYNGEYEKKLEDYQSIGVLYYVIYNPLAGKQSRYKQRQPLEVYQLVNQKYQLLTGNPVWLPEIGLAIGYEHADHANWEREWLFWYDETGQRYLTDREKIAAAESTILAMWEANEQERQANEQERQAKEKLENYLRSMGINPDDI</sequence>
<dbReference type="SUPFAM" id="SSF52980">
    <property type="entry name" value="Restriction endonuclease-like"/>
    <property type="match status" value="1"/>
</dbReference>
<protein>
    <submittedName>
        <fullName evidence="4">Uma2 family endonuclease</fullName>
    </submittedName>
</protein>
<feature type="region of interest" description="Disordered" evidence="2">
    <location>
        <begin position="1"/>
        <end position="23"/>
    </location>
</feature>
<evidence type="ECO:0000256" key="1">
    <source>
        <dbReference type="SAM" id="Coils"/>
    </source>
</evidence>
<dbReference type="InterPro" id="IPR011335">
    <property type="entry name" value="Restrct_endonuc-II-like"/>
</dbReference>
<comment type="caution">
    <text evidence="4">The sequence shown here is derived from an EMBL/GenBank/DDBJ whole genome shotgun (WGS) entry which is preliminary data.</text>
</comment>
<dbReference type="Proteomes" id="UP000738376">
    <property type="component" value="Unassembled WGS sequence"/>
</dbReference>
<dbReference type="EMBL" id="JAAVJL010000001">
    <property type="protein sequence ID" value="NMF57662.1"/>
    <property type="molecule type" value="Genomic_DNA"/>
</dbReference>
<feature type="coiled-coil region" evidence="1">
    <location>
        <begin position="216"/>
        <end position="243"/>
    </location>
</feature>
<gene>
    <name evidence="4" type="ORF">HC246_06445</name>
</gene>
<keyword evidence="4" id="KW-0255">Endonuclease</keyword>
<dbReference type="PANTHER" id="PTHR33352:SF3">
    <property type="entry name" value="SLR1612 PROTEIN"/>
    <property type="match status" value="1"/>
</dbReference>
<name>A0ABX1LNF7_9CYAN</name>
<evidence type="ECO:0000313" key="5">
    <source>
        <dbReference type="Proteomes" id="UP000738376"/>
    </source>
</evidence>
<feature type="domain" description="Putative restriction endonuclease" evidence="3">
    <location>
        <begin position="26"/>
        <end position="162"/>
    </location>
</feature>
<proteinExistence type="predicted"/>
<keyword evidence="1" id="KW-0175">Coiled coil</keyword>
<organism evidence="4 5">
    <name type="scientific">Pseudanabaena yagii GIHE-NHR1</name>
    <dbReference type="NCBI Taxonomy" id="2722753"/>
    <lineage>
        <taxon>Bacteria</taxon>
        <taxon>Bacillati</taxon>
        <taxon>Cyanobacteriota</taxon>
        <taxon>Cyanophyceae</taxon>
        <taxon>Pseudanabaenales</taxon>
        <taxon>Pseudanabaenaceae</taxon>
        <taxon>Pseudanabaena</taxon>
        <taxon>Pseudanabaena yagii</taxon>
    </lineage>
</organism>
<evidence type="ECO:0000256" key="2">
    <source>
        <dbReference type="SAM" id="MobiDB-lite"/>
    </source>
</evidence>